<evidence type="ECO:0000313" key="7">
    <source>
        <dbReference type="Proteomes" id="UP000199695"/>
    </source>
</evidence>
<dbReference type="GO" id="GO:0016887">
    <property type="term" value="F:ATP hydrolysis activity"/>
    <property type="evidence" value="ECO:0007669"/>
    <property type="project" value="InterPro"/>
</dbReference>
<dbReference type="RefSeq" id="WP_089965637.1">
    <property type="nucleotide sequence ID" value="NZ_FOCQ01000003.1"/>
</dbReference>
<dbReference type="OrthoDB" id="9787851at2"/>
<organism evidence="6 7">
    <name type="scientific">Lihuaxuella thermophila</name>
    <dbReference type="NCBI Taxonomy" id="1173111"/>
    <lineage>
        <taxon>Bacteria</taxon>
        <taxon>Bacillati</taxon>
        <taxon>Bacillota</taxon>
        <taxon>Bacilli</taxon>
        <taxon>Bacillales</taxon>
        <taxon>Thermoactinomycetaceae</taxon>
        <taxon>Lihuaxuella</taxon>
    </lineage>
</organism>
<dbReference type="PROSITE" id="PS00211">
    <property type="entry name" value="ABC_TRANSPORTER_1"/>
    <property type="match status" value="1"/>
</dbReference>
<dbReference type="AlphaFoldDB" id="A0A1H8C6H3"/>
<evidence type="ECO:0000256" key="4">
    <source>
        <dbReference type="ARBA" id="ARBA00022967"/>
    </source>
</evidence>
<dbReference type="PANTHER" id="PTHR42794">
    <property type="entry name" value="HEMIN IMPORT ATP-BINDING PROTEIN HMUV"/>
    <property type="match status" value="1"/>
</dbReference>
<keyword evidence="7" id="KW-1185">Reference proteome</keyword>
<accession>A0A1H8C6H3</accession>
<dbReference type="STRING" id="1173111.SAMN05444955_103103"/>
<evidence type="ECO:0000313" key="6">
    <source>
        <dbReference type="EMBL" id="SEM90683.1"/>
    </source>
</evidence>
<keyword evidence="3 6" id="KW-0067">ATP-binding</keyword>
<dbReference type="InterPro" id="IPR027417">
    <property type="entry name" value="P-loop_NTPase"/>
</dbReference>
<dbReference type="InterPro" id="IPR003593">
    <property type="entry name" value="AAA+_ATPase"/>
</dbReference>
<evidence type="ECO:0000256" key="3">
    <source>
        <dbReference type="ARBA" id="ARBA00022840"/>
    </source>
</evidence>
<dbReference type="SUPFAM" id="SSF52540">
    <property type="entry name" value="P-loop containing nucleoside triphosphate hydrolases"/>
    <property type="match status" value="1"/>
</dbReference>
<dbReference type="Proteomes" id="UP000199695">
    <property type="component" value="Unassembled WGS sequence"/>
</dbReference>
<dbReference type="Gene3D" id="3.40.50.300">
    <property type="entry name" value="P-loop containing nucleotide triphosphate hydrolases"/>
    <property type="match status" value="1"/>
</dbReference>
<dbReference type="InterPro" id="IPR017871">
    <property type="entry name" value="ABC_transporter-like_CS"/>
</dbReference>
<dbReference type="InterPro" id="IPR003439">
    <property type="entry name" value="ABC_transporter-like_ATP-bd"/>
</dbReference>
<dbReference type="CDD" id="cd03214">
    <property type="entry name" value="ABC_Iron-Siderophores_B12_Hemin"/>
    <property type="match status" value="1"/>
</dbReference>
<feature type="domain" description="ABC transporter" evidence="5">
    <location>
        <begin position="2"/>
        <end position="238"/>
    </location>
</feature>
<protein>
    <submittedName>
        <fullName evidence="6">Iron complex transport system ATP-binding protein</fullName>
    </submittedName>
</protein>
<dbReference type="PROSITE" id="PS50893">
    <property type="entry name" value="ABC_TRANSPORTER_2"/>
    <property type="match status" value="1"/>
</dbReference>
<keyword evidence="4" id="KW-1278">Translocase</keyword>
<keyword evidence="2" id="KW-0547">Nucleotide-binding</keyword>
<reference evidence="6 7" key="1">
    <citation type="submission" date="2016-10" db="EMBL/GenBank/DDBJ databases">
        <authorList>
            <person name="de Groot N.N."/>
        </authorList>
    </citation>
    <scope>NUCLEOTIDE SEQUENCE [LARGE SCALE GENOMIC DNA]</scope>
    <source>
        <strain evidence="6 7">DSM 46701</strain>
    </source>
</reference>
<name>A0A1H8C6H3_9BACL</name>
<keyword evidence="1" id="KW-0813">Transport</keyword>
<dbReference type="PANTHER" id="PTHR42794:SF1">
    <property type="entry name" value="HEMIN IMPORT ATP-BINDING PROTEIN HMUV"/>
    <property type="match status" value="1"/>
</dbReference>
<dbReference type="Pfam" id="PF00005">
    <property type="entry name" value="ABC_tran"/>
    <property type="match status" value="1"/>
</dbReference>
<evidence type="ECO:0000256" key="1">
    <source>
        <dbReference type="ARBA" id="ARBA00022448"/>
    </source>
</evidence>
<dbReference type="FunFam" id="3.40.50.300:FF:000134">
    <property type="entry name" value="Iron-enterobactin ABC transporter ATP-binding protein"/>
    <property type="match status" value="1"/>
</dbReference>
<dbReference type="EMBL" id="FOCQ01000003">
    <property type="protein sequence ID" value="SEM90683.1"/>
    <property type="molecule type" value="Genomic_DNA"/>
</dbReference>
<dbReference type="SMART" id="SM00382">
    <property type="entry name" value="AAA"/>
    <property type="match status" value="1"/>
</dbReference>
<evidence type="ECO:0000256" key="2">
    <source>
        <dbReference type="ARBA" id="ARBA00022741"/>
    </source>
</evidence>
<proteinExistence type="predicted"/>
<sequence length="269" mass="30541">MLIAEGITKLYGGKKILDGIHLRLERGEFLGLLGPNGSGKSTLVKCLTGEERPDAGTIWLEGKELFSYSRKERAQKIAVLPQEGMEPVPFTVEEVVMMGRYPYQGKWSWLEAADREMVNRVLQETGIDHLSGRFVHHLSGGERQRVALAKTMAQEPELLVLDEPTTYLDIRYQCHLLELIRSWQERKQLTVLIILHDINLAAQYCDRLLLLKEGKLVQSGKPEEVIQPTVIEEVYGVKPLVIRHPQLQVPQILLPSERKSVSLFQQTKG</sequence>
<dbReference type="GO" id="GO:0005524">
    <property type="term" value="F:ATP binding"/>
    <property type="evidence" value="ECO:0007669"/>
    <property type="project" value="UniProtKB-KW"/>
</dbReference>
<gene>
    <name evidence="6" type="ORF">SAMN05444955_103103</name>
</gene>
<dbReference type="NCBIfam" id="NF010068">
    <property type="entry name" value="PRK13548.1"/>
    <property type="match status" value="1"/>
</dbReference>
<evidence type="ECO:0000259" key="5">
    <source>
        <dbReference type="PROSITE" id="PS50893"/>
    </source>
</evidence>